<evidence type="ECO:0008006" key="3">
    <source>
        <dbReference type="Google" id="ProtNLM"/>
    </source>
</evidence>
<evidence type="ECO:0000313" key="2">
    <source>
        <dbReference type="Proteomes" id="UP000501982"/>
    </source>
</evidence>
<protein>
    <recommendedName>
        <fullName evidence="3">TolB-like 6-blade propeller-like</fullName>
    </recommendedName>
</protein>
<dbReference type="PROSITE" id="PS51257">
    <property type="entry name" value="PROKAR_LIPOPROTEIN"/>
    <property type="match status" value="1"/>
</dbReference>
<organism evidence="1 2">
    <name type="scientific">Parabacteroides distasonis</name>
    <dbReference type="NCBI Taxonomy" id="823"/>
    <lineage>
        <taxon>Bacteria</taxon>
        <taxon>Pseudomonadati</taxon>
        <taxon>Bacteroidota</taxon>
        <taxon>Bacteroidia</taxon>
        <taxon>Bacteroidales</taxon>
        <taxon>Tannerellaceae</taxon>
        <taxon>Parabacteroides</taxon>
    </lineage>
</organism>
<dbReference type="RefSeq" id="WP_170106067.1">
    <property type="nucleotide sequence ID" value="NZ_CP051672.1"/>
</dbReference>
<accession>A0A7L5EGV8</accession>
<dbReference type="AlphaFoldDB" id="A0A7L5EGV8"/>
<evidence type="ECO:0000313" key="1">
    <source>
        <dbReference type="EMBL" id="QJE29843.1"/>
    </source>
</evidence>
<reference evidence="1 2" key="1">
    <citation type="submission" date="2020-04" db="EMBL/GenBank/DDBJ databases">
        <title>Complete Genomes and Methylome analysis of CBBP consortium that reverse antibiotic-induced susceptibility to vancomycin-resistant Enterococcus faecium infection.</title>
        <authorList>
            <person name="Fomenkov A."/>
            <person name="Zhang Z."/>
            <person name="Pamer E."/>
            <person name="Roberts R.J."/>
        </authorList>
    </citation>
    <scope>NUCLEOTIDE SEQUENCE [LARGE SCALE GENOMIC DNA]</scope>
    <source>
        <strain evidence="2">CBBP</strain>
    </source>
</reference>
<name>A0A7L5EGV8_PARDI</name>
<dbReference type="Proteomes" id="UP000501982">
    <property type="component" value="Chromosome"/>
</dbReference>
<gene>
    <name evidence="1" type="ORF">HHO38_16740</name>
</gene>
<dbReference type="EMBL" id="CP051672">
    <property type="protein sequence ID" value="QJE29843.1"/>
    <property type="molecule type" value="Genomic_DNA"/>
</dbReference>
<dbReference type="Pfam" id="PF15869">
    <property type="entry name" value="TolB_like"/>
    <property type="match status" value="1"/>
</dbReference>
<sequence>MKSYISCIILVLISLASCKQKKEIDPKEHFQRVVAINANKLNVDTYKLSSFGRMILFEDEQCIIKENYLSESPLDKIYYTKDSILSFAQTGEGPDENIMPRLMQKKDESNVNILDIQKKQIITKSLSKDISSNVNLDYMFLSAIQTKHGYVVSGLLDKEEPNTKRYALFDCEGKYVKSFGDFPNDGNNSGGKSKTFAYQGYMAYNSLLDRFATVASSGAIFELYQIDTIPTLIKCYHDIYPIYTDDRRSGRNGIKHGKENVIGYTDIYATNRYVYALYSGKKLNQHTNAGMIDAMLSNDVLVYDWSGKCICRLVSDIKLFNICAANDDKELIALGWDDDYHLYSFDLSKVISAW</sequence>
<proteinExistence type="predicted"/>